<dbReference type="RefSeq" id="XP_062791101.1">
    <property type="nucleotide sequence ID" value="XM_062935050.1"/>
</dbReference>
<accession>A0ABZ1CXK4</accession>
<dbReference type="GeneID" id="87955447"/>
<reference evidence="2 3" key="1">
    <citation type="submission" date="2024-01" db="EMBL/GenBank/DDBJ databases">
        <title>Comparative genomics of Cryptococcus and Kwoniella reveals pathogenesis evolution and contrasting modes of karyotype evolution via chromosome fusion or intercentromeric recombination.</title>
        <authorList>
            <person name="Coelho M.A."/>
            <person name="David-Palma M."/>
            <person name="Shea T."/>
            <person name="Bowers K."/>
            <person name="McGinley-Smith S."/>
            <person name="Mohammad A.W."/>
            <person name="Gnirke A."/>
            <person name="Yurkov A.M."/>
            <person name="Nowrousian M."/>
            <person name="Sun S."/>
            <person name="Cuomo C.A."/>
            <person name="Heitman J."/>
        </authorList>
    </citation>
    <scope>NUCLEOTIDE SEQUENCE [LARGE SCALE GENOMIC DNA]</scope>
    <source>
        <strain evidence="2">CBS 11374</strain>
    </source>
</reference>
<feature type="compositionally biased region" description="Low complexity" evidence="1">
    <location>
        <begin position="260"/>
        <end position="269"/>
    </location>
</feature>
<gene>
    <name evidence="2" type="ORF">IL334_003316</name>
</gene>
<dbReference type="Proteomes" id="UP001329825">
    <property type="component" value="Chromosome 4"/>
</dbReference>
<name>A0ABZ1CXK4_9TREE</name>
<feature type="region of interest" description="Disordered" evidence="1">
    <location>
        <begin position="90"/>
        <end position="153"/>
    </location>
</feature>
<feature type="region of interest" description="Disordered" evidence="1">
    <location>
        <begin position="243"/>
        <end position="269"/>
    </location>
</feature>
<evidence type="ECO:0000256" key="1">
    <source>
        <dbReference type="SAM" id="MobiDB-lite"/>
    </source>
</evidence>
<feature type="compositionally biased region" description="Low complexity" evidence="1">
    <location>
        <begin position="90"/>
        <end position="100"/>
    </location>
</feature>
<evidence type="ECO:0008006" key="4">
    <source>
        <dbReference type="Google" id="ProtNLM"/>
    </source>
</evidence>
<protein>
    <recommendedName>
        <fullName evidence="4">RING-type domain-containing protein</fullName>
    </recommendedName>
</protein>
<keyword evidence="3" id="KW-1185">Reference proteome</keyword>
<sequence>MTVHPSLPLVPPLTKWRGHTVIFSLPKQVNVENLIMKSPSDVPVPTAVNEKGKQKEAVIKTPERVKQEPSYTKKGSTVLLLGEHPFQRLELSSSEGDSSDNTFSNSLSPIKRQHHYRSKSVSPTPAPRSYLPSSSRSDRILTPSPDISEPIDWQDFSDPYGGIDEYGVVDDRSSLSGNSWTDDISDGAAAIITPKGLPAFPSPQIDVQDLAALLNQPATVLLPTPPSTPAAVRRRVSKSPVLSAIPSVSTPSSPFDSNTPLPRSPSSLSAPGRLFDLGSNIHEINWANSTDSTPDIDHPEDEETDLNVINCSACGIRVNFVQAKRMLPCGDVTCSACFSSTISAVSKVKGHSQCVTCTKKVITFETLKEVPTSDAFEGPPSSGQFDRYPIATATSGNESVVMRIDNIAWDLTPNIVESFLPADTLAEDLAQAIHIPLDRFDGRTKDYMYIEVASLEASRLILQTRQNTYMPGGPLTGGRKRPVTITHVSHAELVSELRPQSSQELHSLLNLCHLALAPPTHASRFLKARHGPFYSLMSTMSKLTGKGSPAYWDLFRAISMLAQTINRKTYQPPSGDPTMPFSGPGPADEEDQVVLDKLLSMFQRCFGITPALS</sequence>
<proteinExistence type="predicted"/>
<dbReference type="Gene3D" id="3.30.70.330">
    <property type="match status" value="1"/>
</dbReference>
<organism evidence="2 3">
    <name type="scientific">Kwoniella shivajii</name>
    <dbReference type="NCBI Taxonomy" id="564305"/>
    <lineage>
        <taxon>Eukaryota</taxon>
        <taxon>Fungi</taxon>
        <taxon>Dikarya</taxon>
        <taxon>Basidiomycota</taxon>
        <taxon>Agaricomycotina</taxon>
        <taxon>Tremellomycetes</taxon>
        <taxon>Tremellales</taxon>
        <taxon>Cryptococcaceae</taxon>
        <taxon>Kwoniella</taxon>
    </lineage>
</organism>
<feature type="compositionally biased region" description="Polar residues" evidence="1">
    <location>
        <begin position="246"/>
        <end position="259"/>
    </location>
</feature>
<evidence type="ECO:0000313" key="3">
    <source>
        <dbReference type="Proteomes" id="UP001329825"/>
    </source>
</evidence>
<evidence type="ECO:0000313" key="2">
    <source>
        <dbReference type="EMBL" id="WRT66361.1"/>
    </source>
</evidence>
<dbReference type="InterPro" id="IPR012677">
    <property type="entry name" value="Nucleotide-bd_a/b_plait_sf"/>
</dbReference>
<dbReference type="EMBL" id="CP141884">
    <property type="protein sequence ID" value="WRT66361.1"/>
    <property type="molecule type" value="Genomic_DNA"/>
</dbReference>